<evidence type="ECO:0000313" key="1">
    <source>
        <dbReference type="EMBL" id="KAF6167667.1"/>
    </source>
</evidence>
<name>A0A7J7NKF3_9MAGN</name>
<dbReference type="EMBL" id="JACGCM010000723">
    <property type="protein sequence ID" value="KAF6167667.1"/>
    <property type="molecule type" value="Genomic_DNA"/>
</dbReference>
<keyword evidence="2" id="KW-1185">Reference proteome</keyword>
<comment type="caution">
    <text evidence="1">The sequence shown here is derived from an EMBL/GenBank/DDBJ whole genome shotgun (WGS) entry which is preliminary data.</text>
</comment>
<protein>
    <submittedName>
        <fullName evidence="1">Uncharacterized protein</fullName>
    </submittedName>
</protein>
<evidence type="ECO:0000313" key="2">
    <source>
        <dbReference type="Proteomes" id="UP000541444"/>
    </source>
</evidence>
<gene>
    <name evidence="1" type="ORF">GIB67_031250</name>
</gene>
<dbReference type="Pfam" id="PF25114">
    <property type="entry name" value="AtTam38"/>
    <property type="match status" value="1"/>
</dbReference>
<proteinExistence type="predicted"/>
<dbReference type="Proteomes" id="UP000541444">
    <property type="component" value="Unassembled WGS sequence"/>
</dbReference>
<dbReference type="AlphaFoldDB" id="A0A7J7NKF3"/>
<accession>A0A7J7NKF3</accession>
<dbReference type="InterPro" id="IPR056894">
    <property type="entry name" value="AtTam38"/>
</dbReference>
<organism evidence="1 2">
    <name type="scientific">Kingdonia uniflora</name>
    <dbReference type="NCBI Taxonomy" id="39325"/>
    <lineage>
        <taxon>Eukaryota</taxon>
        <taxon>Viridiplantae</taxon>
        <taxon>Streptophyta</taxon>
        <taxon>Embryophyta</taxon>
        <taxon>Tracheophyta</taxon>
        <taxon>Spermatophyta</taxon>
        <taxon>Magnoliopsida</taxon>
        <taxon>Ranunculales</taxon>
        <taxon>Circaeasteraceae</taxon>
        <taxon>Kingdonia</taxon>
    </lineage>
</organism>
<sequence>MSISLLSFPNLSQKSPLISIPKNTLQTKYPTSPHRIQSWRAHPPCDISGVWVKPLRFLLPQRKLEFGFSSGAVNGEGEAESVVEEVDGGRGESTMPSRFRYLLKEAPDIPVRWPWLIDMFSLGLLKLRSVSEVFGTVIKE</sequence>
<reference evidence="1 2" key="1">
    <citation type="journal article" date="2020" name="IScience">
        <title>Genome Sequencing of the Endangered Kingdonia uniflora (Circaeasteraceae, Ranunculales) Reveals Potential Mechanisms of Evolutionary Specialization.</title>
        <authorList>
            <person name="Sun Y."/>
            <person name="Deng T."/>
            <person name="Zhang A."/>
            <person name="Moore M.J."/>
            <person name="Landis J.B."/>
            <person name="Lin N."/>
            <person name="Zhang H."/>
            <person name="Zhang X."/>
            <person name="Huang J."/>
            <person name="Zhang X."/>
            <person name="Sun H."/>
            <person name="Wang H."/>
        </authorList>
    </citation>
    <scope>NUCLEOTIDE SEQUENCE [LARGE SCALE GENOMIC DNA]</scope>
    <source>
        <strain evidence="1">TB1705</strain>
        <tissue evidence="1">Leaf</tissue>
    </source>
</reference>